<feature type="compositionally biased region" description="Basic and acidic residues" evidence="1">
    <location>
        <begin position="552"/>
        <end position="607"/>
    </location>
</feature>
<dbReference type="PANTHER" id="PTHR42081:SF1">
    <property type="entry name" value="ZINC FINGER PROTEIN DHHC DOMAIN CONTAINING PROTEIN"/>
    <property type="match status" value="1"/>
</dbReference>
<feature type="compositionally biased region" description="Basic and acidic residues" evidence="1">
    <location>
        <begin position="507"/>
        <end position="544"/>
    </location>
</feature>
<evidence type="ECO:0000259" key="2">
    <source>
        <dbReference type="Pfam" id="PF26118"/>
    </source>
</evidence>
<feature type="compositionally biased region" description="Low complexity" evidence="1">
    <location>
        <begin position="141"/>
        <end position="155"/>
    </location>
</feature>
<dbReference type="RefSeq" id="XP_030992405.1">
    <property type="nucleotide sequence ID" value="XM_031143281.1"/>
</dbReference>
<feature type="region of interest" description="Disordered" evidence="1">
    <location>
        <begin position="824"/>
        <end position="966"/>
    </location>
</feature>
<protein>
    <recommendedName>
        <fullName evidence="2">DUF8035 domain-containing protein</fullName>
    </recommendedName>
</protein>
<name>A0A507AW44_9PEZI</name>
<feature type="compositionally biased region" description="Basic and acidic residues" evidence="1">
    <location>
        <begin position="717"/>
        <end position="734"/>
    </location>
</feature>
<sequence>MERYPYYQAGRRSSPPLANPARATVPAGVGYGSMYGGEIHVMPTSRHESSHSRGHSTSHRPTVAVPTTTTKYTVRTDPVNRSSSVREVSRSRRSSTMDSAHKRPIIVMTDGTSADRSARSPTRDPYRSSEENQYYKVTQPASSMASRSHTRSSYSGHDHAPYSATLDNDELARLRDRQDVRLPNRSHRHSETKYSQPPARHSTSSVGYGAEGYEYTKPSDLARYDLEHDRPPRRRRESFDREYHRPSVSVASDLSRTYEPSRRGPPPTSRGLDKLNRSAAAGIYDPPEVRMPSIPPGVPAAPLAEARPGRSSTLGVPESAGPRERRSSSRQRPASMYQETLPRSSHHDDYYVARENDLVQRELRDRRTEYYPNDHSAGSHSFSDRVGSRGFGLRVEGSEFDEPRREAEYRDYGDRRSKRDSRHGSDSRDYKRRSDEDLEPPSRDDRLVIDETRPPRESRTRVDEPRDRKADKDAVPVDDADEPKRLRDKVAAGIGIAATAIGIGASGKEKEEKDDKKDKDERDSKEPPRRHKEAVDDRRRHSDEVDPPAALPEKERHKPRRRDHDENDRPELDIVEPPRPRPGRDSPESDLETRERDRRRRDAEARLTGEAVEARGSSSSEEGKPRTRIRRKRASDAFRPNDPADLMDIKAKLAAMEESSKTEAESAYKGSKPSKRVSDSRTVARAASPDGERRAPASPTKRGSQNSDLGLAPPPEDDVRGRELALATPEEKQVRVVSPPRDSDERKPLKGILKAPSSKFPEEANPIREGVAPHKDDKTKADVPPGARWTKISRKLVNPEALTIGKERFEVRDDFVIVLRVLSKEEIQGYTTATAQIREMRTQDHEDRKKDRSHRHRRDRGDDDDDVRDRDREKDREREREKDKERERERDRDRDRERERERDRDRGERDRDRERERERDRDRHRRHRYSDEEDEVPRSLEYHGHHHRSHRERDRERDREPIPADA</sequence>
<dbReference type="Proteomes" id="UP000319257">
    <property type="component" value="Unassembled WGS sequence"/>
</dbReference>
<feature type="compositionally biased region" description="Basic and acidic residues" evidence="1">
    <location>
        <begin position="838"/>
        <end position="850"/>
    </location>
</feature>
<feature type="compositionally biased region" description="Basic and acidic residues" evidence="1">
    <location>
        <begin position="170"/>
        <end position="182"/>
    </location>
</feature>
<evidence type="ECO:0000256" key="1">
    <source>
        <dbReference type="SAM" id="MobiDB-lite"/>
    </source>
</evidence>
<dbReference type="STRING" id="1093900.A0A507AW44"/>
<dbReference type="InParanoid" id="A0A507AW44"/>
<dbReference type="GeneID" id="41975875"/>
<feature type="region of interest" description="Disordered" evidence="1">
    <location>
        <begin position="44"/>
        <end position="352"/>
    </location>
</feature>
<feature type="compositionally biased region" description="Basic and acidic residues" evidence="1">
    <location>
        <begin position="867"/>
        <end position="921"/>
    </location>
</feature>
<feature type="compositionally biased region" description="Basic and acidic residues" evidence="1">
    <location>
        <begin position="220"/>
        <end position="230"/>
    </location>
</feature>
<feature type="compositionally biased region" description="Basic and acidic residues" evidence="1">
    <location>
        <begin position="951"/>
        <end position="966"/>
    </location>
</feature>
<dbReference type="PANTHER" id="PTHR42081">
    <property type="entry name" value="ZINC FINGER PROTEIN DHHC DOMAIN CONTAINING PROTEIN"/>
    <property type="match status" value="1"/>
</dbReference>
<dbReference type="OrthoDB" id="5418088at2759"/>
<reference evidence="3 4" key="1">
    <citation type="submission" date="2019-06" db="EMBL/GenBank/DDBJ databases">
        <title>Draft genome sequence of the filamentous fungus Phialemoniopsis curvata isolated from diesel fuel.</title>
        <authorList>
            <person name="Varaljay V.A."/>
            <person name="Lyon W.J."/>
            <person name="Crouch A.L."/>
            <person name="Drake C.E."/>
            <person name="Hollomon J.M."/>
            <person name="Nadeau L.J."/>
            <person name="Nunn H.S."/>
            <person name="Stevenson B.S."/>
            <person name="Bojanowski C.L."/>
            <person name="Crookes-Goodson W.J."/>
        </authorList>
    </citation>
    <scope>NUCLEOTIDE SEQUENCE [LARGE SCALE GENOMIC DNA]</scope>
    <source>
        <strain evidence="3 4">D216</strain>
    </source>
</reference>
<dbReference type="AlphaFoldDB" id="A0A507AW44"/>
<feature type="compositionally biased region" description="Low complexity" evidence="1">
    <location>
        <begin position="59"/>
        <end position="86"/>
    </location>
</feature>
<feature type="compositionally biased region" description="Polar residues" evidence="1">
    <location>
        <begin position="131"/>
        <end position="140"/>
    </location>
</feature>
<dbReference type="InterPro" id="IPR058348">
    <property type="entry name" value="DUF8035"/>
</dbReference>
<feature type="region of interest" description="Disordered" evidence="1">
    <location>
        <begin position="1"/>
        <end position="21"/>
    </location>
</feature>
<dbReference type="EMBL" id="SKBQ01000055">
    <property type="protein sequence ID" value="TPX10694.1"/>
    <property type="molecule type" value="Genomic_DNA"/>
</dbReference>
<gene>
    <name evidence="3" type="ORF">E0L32_008428</name>
</gene>
<proteinExistence type="predicted"/>
<evidence type="ECO:0000313" key="3">
    <source>
        <dbReference type="EMBL" id="TPX10694.1"/>
    </source>
</evidence>
<feature type="compositionally biased region" description="Low complexity" evidence="1">
    <location>
        <begin position="491"/>
        <end position="503"/>
    </location>
</feature>
<feature type="region of interest" description="Disordered" evidence="1">
    <location>
        <begin position="397"/>
        <end position="786"/>
    </location>
</feature>
<feature type="compositionally biased region" description="Basic and acidic residues" evidence="1">
    <location>
        <begin position="401"/>
        <end position="475"/>
    </location>
</feature>
<keyword evidence="4" id="KW-1185">Reference proteome</keyword>
<comment type="caution">
    <text evidence="3">The sequence shown here is derived from an EMBL/GenBank/DDBJ whole genome shotgun (WGS) entry which is preliminary data.</text>
</comment>
<accession>A0A507AW44</accession>
<feature type="compositionally biased region" description="Basic and acidic residues" evidence="1">
    <location>
        <begin position="760"/>
        <end position="781"/>
    </location>
</feature>
<evidence type="ECO:0000313" key="4">
    <source>
        <dbReference type="Proteomes" id="UP000319257"/>
    </source>
</evidence>
<dbReference type="Pfam" id="PF26118">
    <property type="entry name" value="DUF8035"/>
    <property type="match status" value="1"/>
</dbReference>
<organism evidence="3 4">
    <name type="scientific">Thyridium curvatum</name>
    <dbReference type="NCBI Taxonomy" id="1093900"/>
    <lineage>
        <taxon>Eukaryota</taxon>
        <taxon>Fungi</taxon>
        <taxon>Dikarya</taxon>
        <taxon>Ascomycota</taxon>
        <taxon>Pezizomycotina</taxon>
        <taxon>Sordariomycetes</taxon>
        <taxon>Sordariomycetidae</taxon>
        <taxon>Thyridiales</taxon>
        <taxon>Thyridiaceae</taxon>
        <taxon>Thyridium</taxon>
    </lineage>
</organism>
<feature type="compositionally biased region" description="Basic and acidic residues" evidence="1">
    <location>
        <begin position="116"/>
        <end position="130"/>
    </location>
</feature>
<feature type="domain" description="DUF8035" evidence="2">
    <location>
        <begin position="787"/>
        <end position="839"/>
    </location>
</feature>